<dbReference type="AlphaFoldDB" id="A0A402BL22"/>
<keyword evidence="3" id="KW-1185">Reference proteome</keyword>
<protein>
    <submittedName>
        <fullName evidence="2">Uncharacterized protein</fullName>
    </submittedName>
</protein>
<feature type="compositionally biased region" description="Basic residues" evidence="1">
    <location>
        <begin position="153"/>
        <end position="169"/>
    </location>
</feature>
<name>A0A402BL22_9CHLR</name>
<dbReference type="RefSeq" id="WP_126632036.1">
    <property type="nucleotide sequence ID" value="NZ_BIFT01000003.1"/>
</dbReference>
<evidence type="ECO:0000313" key="2">
    <source>
        <dbReference type="EMBL" id="GCE32019.1"/>
    </source>
</evidence>
<feature type="region of interest" description="Disordered" evidence="1">
    <location>
        <begin position="147"/>
        <end position="179"/>
    </location>
</feature>
<dbReference type="Proteomes" id="UP000287171">
    <property type="component" value="Unassembled WGS sequence"/>
</dbReference>
<dbReference type="EMBL" id="BIFT01000003">
    <property type="protein sequence ID" value="GCE32019.1"/>
    <property type="molecule type" value="Genomic_DNA"/>
</dbReference>
<comment type="caution">
    <text evidence="2">The sequence shown here is derived from an EMBL/GenBank/DDBJ whole genome shotgun (WGS) entry which is preliminary data.</text>
</comment>
<evidence type="ECO:0000256" key="1">
    <source>
        <dbReference type="SAM" id="MobiDB-lite"/>
    </source>
</evidence>
<sequence>MPPSSRMTAAAALAPQSLVEQTHLPRILVRVKGAVKYYAYVNCYIAGPKFRFQGTDVTPLYYLSLVAMRGQGTILDGIWSALTASNPYDVYLDGVGTVVLAHRRPDSAALGYTLHWNYRQADLPSQDLQRVIESNMLTMYDPLRGAAPVQKERKTKKGRRINPKKKGRGKERAEGSTATKKTLGVLEERQNREKHPLFLLLVPGNEHPERLPGETDEGYRTHCELHTTAFLAESYFAFLDLRAPWAMALEWCDYLWQRGVERGENVPLTVWCAQVSSEETPDGEKQRPPVFSQAWLCQPNIALLDSDLKQARRDGRISNLVSPDEEEADAYSSALA</sequence>
<organism evidence="2 3">
    <name type="scientific">Dictyobacter alpinus</name>
    <dbReference type="NCBI Taxonomy" id="2014873"/>
    <lineage>
        <taxon>Bacteria</taxon>
        <taxon>Bacillati</taxon>
        <taxon>Chloroflexota</taxon>
        <taxon>Ktedonobacteria</taxon>
        <taxon>Ktedonobacterales</taxon>
        <taxon>Dictyobacteraceae</taxon>
        <taxon>Dictyobacter</taxon>
    </lineage>
</organism>
<evidence type="ECO:0000313" key="3">
    <source>
        <dbReference type="Proteomes" id="UP000287171"/>
    </source>
</evidence>
<accession>A0A402BL22</accession>
<proteinExistence type="predicted"/>
<reference evidence="3" key="1">
    <citation type="submission" date="2018-12" db="EMBL/GenBank/DDBJ databases">
        <title>Tengunoibacter tsumagoiensis gen. nov., sp. nov., Dictyobacter kobayashii sp. nov., D. alpinus sp. nov., and D. joshuensis sp. nov. and description of Dictyobacteraceae fam. nov. within the order Ktedonobacterales isolated from Tengu-no-mugimeshi.</title>
        <authorList>
            <person name="Wang C.M."/>
            <person name="Zheng Y."/>
            <person name="Sakai Y."/>
            <person name="Toyoda A."/>
            <person name="Minakuchi Y."/>
            <person name="Abe K."/>
            <person name="Yokota A."/>
            <person name="Yabe S."/>
        </authorList>
    </citation>
    <scope>NUCLEOTIDE SEQUENCE [LARGE SCALE GENOMIC DNA]</scope>
    <source>
        <strain evidence="3">Uno16</strain>
    </source>
</reference>
<gene>
    <name evidence="2" type="ORF">KDA_75030</name>
</gene>